<dbReference type="Pfam" id="PF14534">
    <property type="entry name" value="DUF4440"/>
    <property type="match status" value="1"/>
</dbReference>
<gene>
    <name evidence="2" type="ORF">BKA07_003763</name>
</gene>
<accession>A0A846S6Z5</accession>
<dbReference type="InterPro" id="IPR032710">
    <property type="entry name" value="NTF2-like_dom_sf"/>
</dbReference>
<dbReference type="AlphaFoldDB" id="A0A846S6Z5"/>
<evidence type="ECO:0000313" key="3">
    <source>
        <dbReference type="Proteomes" id="UP000576792"/>
    </source>
</evidence>
<evidence type="ECO:0000313" key="2">
    <source>
        <dbReference type="EMBL" id="NJC58728.1"/>
    </source>
</evidence>
<dbReference type="RefSeq" id="WP_167952655.1">
    <property type="nucleotide sequence ID" value="NZ_BAAAPQ010000026.1"/>
</dbReference>
<comment type="caution">
    <text evidence="2">The sequence shown here is derived from an EMBL/GenBank/DDBJ whole genome shotgun (WGS) entry which is preliminary data.</text>
</comment>
<dbReference type="GO" id="GO:0016853">
    <property type="term" value="F:isomerase activity"/>
    <property type="evidence" value="ECO:0007669"/>
    <property type="project" value="UniProtKB-KW"/>
</dbReference>
<sequence>MNTINDTLTTWADAERRCDAATTDELLTEDFLGIGPVGFQLPKGAWLQRLTDAQLHYEELSLTDVSTREYSDSALAVARLNTRGSARGNPLPTTRSTFHLVRVNDEWRIAGIQHGFIAGAPGSPVPAP</sequence>
<dbReference type="InterPro" id="IPR027843">
    <property type="entry name" value="DUF4440"/>
</dbReference>
<protein>
    <submittedName>
        <fullName evidence="2">Ketosteroid isomerase-like protein</fullName>
    </submittedName>
</protein>
<proteinExistence type="predicted"/>
<keyword evidence="2" id="KW-0413">Isomerase</keyword>
<dbReference type="SUPFAM" id="SSF54427">
    <property type="entry name" value="NTF2-like"/>
    <property type="match status" value="1"/>
</dbReference>
<evidence type="ECO:0000259" key="1">
    <source>
        <dbReference type="Pfam" id="PF14534"/>
    </source>
</evidence>
<reference evidence="2 3" key="1">
    <citation type="submission" date="2020-03" db="EMBL/GenBank/DDBJ databases">
        <title>Sequencing the genomes of 1000 actinobacteria strains.</title>
        <authorList>
            <person name="Klenk H.-P."/>
        </authorList>
    </citation>
    <scope>NUCLEOTIDE SEQUENCE [LARGE SCALE GENOMIC DNA]</scope>
    <source>
        <strain evidence="2 3">DSM 18964</strain>
    </source>
</reference>
<dbReference type="Gene3D" id="3.10.450.50">
    <property type="match status" value="1"/>
</dbReference>
<keyword evidence="3" id="KW-1185">Reference proteome</keyword>
<feature type="domain" description="DUF4440" evidence="1">
    <location>
        <begin position="8"/>
        <end position="109"/>
    </location>
</feature>
<dbReference type="EMBL" id="JAATJN010000001">
    <property type="protein sequence ID" value="NJC58728.1"/>
    <property type="molecule type" value="Genomic_DNA"/>
</dbReference>
<dbReference type="Proteomes" id="UP000576792">
    <property type="component" value="Unassembled WGS sequence"/>
</dbReference>
<name>A0A846S6Z5_9MICO</name>
<organism evidence="2 3">
    <name type="scientific">Brevibacterium marinum</name>
    <dbReference type="NCBI Taxonomy" id="418643"/>
    <lineage>
        <taxon>Bacteria</taxon>
        <taxon>Bacillati</taxon>
        <taxon>Actinomycetota</taxon>
        <taxon>Actinomycetes</taxon>
        <taxon>Micrococcales</taxon>
        <taxon>Brevibacteriaceae</taxon>
        <taxon>Brevibacterium</taxon>
    </lineage>
</organism>